<comment type="similarity">
    <text evidence="2">Belongs to the glycosyl hydrolase 33 family.</text>
</comment>
<dbReference type="EC" id="3.2.1.18" evidence="3"/>
<dbReference type="PANTHER" id="PTHR10628:SF30">
    <property type="entry name" value="EXO-ALPHA-SIALIDASE"/>
    <property type="match status" value="1"/>
</dbReference>
<evidence type="ECO:0000256" key="4">
    <source>
        <dbReference type="SAM" id="MobiDB-lite"/>
    </source>
</evidence>
<evidence type="ECO:0000313" key="7">
    <source>
        <dbReference type="Proteomes" id="UP001164390"/>
    </source>
</evidence>
<dbReference type="KEGG" id="sgrg:L0C25_00345"/>
<accession>A0AA46TJE4</accession>
<dbReference type="SUPFAM" id="SSF50939">
    <property type="entry name" value="Sialidases"/>
    <property type="match status" value="1"/>
</dbReference>
<feature type="domain" description="Sialidase" evidence="5">
    <location>
        <begin position="24"/>
        <end position="331"/>
    </location>
</feature>
<dbReference type="InterPro" id="IPR026856">
    <property type="entry name" value="Sialidase_fam"/>
</dbReference>
<organism evidence="6 7">
    <name type="scientific">Solicola gregarius</name>
    <dbReference type="NCBI Taxonomy" id="2908642"/>
    <lineage>
        <taxon>Bacteria</taxon>
        <taxon>Bacillati</taxon>
        <taxon>Actinomycetota</taxon>
        <taxon>Actinomycetes</taxon>
        <taxon>Propionibacteriales</taxon>
        <taxon>Nocardioidaceae</taxon>
        <taxon>Solicola</taxon>
    </lineage>
</organism>
<evidence type="ECO:0000256" key="3">
    <source>
        <dbReference type="ARBA" id="ARBA00012733"/>
    </source>
</evidence>
<dbReference type="GO" id="GO:0009313">
    <property type="term" value="P:oligosaccharide catabolic process"/>
    <property type="evidence" value="ECO:0007669"/>
    <property type="project" value="TreeGrafter"/>
</dbReference>
<dbReference type="PANTHER" id="PTHR10628">
    <property type="entry name" value="SIALIDASE"/>
    <property type="match status" value="1"/>
</dbReference>
<gene>
    <name evidence="6" type="ORF">L0C25_00345</name>
</gene>
<sequence length="360" mass="38544">MPFTSGDGGYAVYRIPSVVRAADGTVVAFAEGRESRSDAGSIAIVRRRSHDGGCTWGPQAVVADQGDNTIGNPAPVVDPRTGDLVLLSTRNAGTASEDEILRGEVPPEDSRRVFVQRSKDDGRTFSPLREISSTAKRADWRWYATGPGHAIALTRGEHRGRLVVPANHSSAPPDGSSDTGEEDKYYGAHSLYSDDGGRTWHIGFSDDSFDGVLNTNESTAAQLRDGSVYFNTRDQNGSSPETRADGISTDGGETLDAPYAPQPGLVGPVVQGSVLQVRGAGWPLLYAGPSDPGSRAAMAVRVSDDDGRTWENRYPVSDAPAAYSDLVQLRGHRVGLLYETGESDTYETITFVRIDLGELR</sequence>
<keyword evidence="6" id="KW-0378">Hydrolase</keyword>
<dbReference type="GO" id="GO:0016020">
    <property type="term" value="C:membrane"/>
    <property type="evidence" value="ECO:0007669"/>
    <property type="project" value="TreeGrafter"/>
</dbReference>
<name>A0AA46TJE4_9ACTN</name>
<dbReference type="Gene3D" id="2.120.10.10">
    <property type="match status" value="1"/>
</dbReference>
<evidence type="ECO:0000259" key="5">
    <source>
        <dbReference type="Pfam" id="PF13088"/>
    </source>
</evidence>
<evidence type="ECO:0000256" key="2">
    <source>
        <dbReference type="ARBA" id="ARBA00009348"/>
    </source>
</evidence>
<dbReference type="GO" id="GO:0005737">
    <property type="term" value="C:cytoplasm"/>
    <property type="evidence" value="ECO:0007669"/>
    <property type="project" value="TreeGrafter"/>
</dbReference>
<dbReference type="RefSeq" id="WP_271634389.1">
    <property type="nucleotide sequence ID" value="NZ_CP094970.1"/>
</dbReference>
<dbReference type="EMBL" id="CP094970">
    <property type="protein sequence ID" value="UYM05573.1"/>
    <property type="molecule type" value="Genomic_DNA"/>
</dbReference>
<dbReference type="CDD" id="cd15482">
    <property type="entry name" value="Sialidase_non-viral"/>
    <property type="match status" value="1"/>
</dbReference>
<dbReference type="InterPro" id="IPR011040">
    <property type="entry name" value="Sialidase"/>
</dbReference>
<proteinExistence type="inferred from homology"/>
<dbReference type="GO" id="GO:0004308">
    <property type="term" value="F:exo-alpha-sialidase activity"/>
    <property type="evidence" value="ECO:0007669"/>
    <property type="project" value="UniProtKB-EC"/>
</dbReference>
<evidence type="ECO:0000313" key="6">
    <source>
        <dbReference type="EMBL" id="UYM05573.1"/>
    </source>
</evidence>
<feature type="compositionally biased region" description="Polar residues" evidence="4">
    <location>
        <begin position="230"/>
        <end position="241"/>
    </location>
</feature>
<feature type="region of interest" description="Disordered" evidence="4">
    <location>
        <begin position="230"/>
        <end position="251"/>
    </location>
</feature>
<dbReference type="InterPro" id="IPR036278">
    <property type="entry name" value="Sialidase_sf"/>
</dbReference>
<dbReference type="GO" id="GO:0006689">
    <property type="term" value="P:ganglioside catabolic process"/>
    <property type="evidence" value="ECO:0007669"/>
    <property type="project" value="TreeGrafter"/>
</dbReference>
<reference evidence="6" key="1">
    <citation type="submission" date="2022-01" db="EMBL/GenBank/DDBJ databases">
        <title>Nocardioidaceae gen. sp. A5X3R13.</title>
        <authorList>
            <person name="Lopez Marin M.A."/>
            <person name="Uhlik O."/>
        </authorList>
    </citation>
    <scope>NUCLEOTIDE SEQUENCE</scope>
    <source>
        <strain evidence="6">A5X3R13</strain>
    </source>
</reference>
<comment type="catalytic activity">
    <reaction evidence="1">
        <text>Hydrolysis of alpha-(2-&gt;3)-, alpha-(2-&gt;6)-, alpha-(2-&gt;8)- glycosidic linkages of terminal sialic acid residues in oligosaccharides, glycoproteins, glycolipids, colominic acid and synthetic substrates.</text>
        <dbReference type="EC" id="3.2.1.18"/>
    </reaction>
</comment>
<dbReference type="Proteomes" id="UP001164390">
    <property type="component" value="Chromosome"/>
</dbReference>
<dbReference type="AlphaFoldDB" id="A0AA46TJE4"/>
<protein>
    <recommendedName>
        <fullName evidence="3">exo-alpha-sialidase</fullName>
        <ecNumber evidence="3">3.2.1.18</ecNumber>
    </recommendedName>
</protein>
<evidence type="ECO:0000256" key="1">
    <source>
        <dbReference type="ARBA" id="ARBA00000427"/>
    </source>
</evidence>
<keyword evidence="7" id="KW-1185">Reference proteome</keyword>
<dbReference type="Pfam" id="PF13088">
    <property type="entry name" value="BNR_2"/>
    <property type="match status" value="1"/>
</dbReference>